<dbReference type="Gene3D" id="3.40.30.10">
    <property type="entry name" value="Glutaredoxin"/>
    <property type="match status" value="1"/>
</dbReference>
<evidence type="ECO:0000256" key="2">
    <source>
        <dbReference type="SAM" id="SignalP"/>
    </source>
</evidence>
<evidence type="ECO:0000313" key="5">
    <source>
        <dbReference type="Proteomes" id="UP000824225"/>
    </source>
</evidence>
<proteinExistence type="inferred from homology"/>
<feature type="domain" description="Thioredoxin" evidence="3">
    <location>
        <begin position="27"/>
        <end position="262"/>
    </location>
</feature>
<evidence type="ECO:0000313" key="4">
    <source>
        <dbReference type="EMBL" id="HJA07792.1"/>
    </source>
</evidence>
<dbReference type="InterPro" id="IPR012336">
    <property type="entry name" value="Thioredoxin-like_fold"/>
</dbReference>
<dbReference type="AlphaFoldDB" id="A0A9D2HAP9"/>
<name>A0A9D2HAP9_9BACT</name>
<feature type="signal peptide" evidence="2">
    <location>
        <begin position="1"/>
        <end position="25"/>
    </location>
</feature>
<keyword evidence="2" id="KW-0732">Signal</keyword>
<dbReference type="Proteomes" id="UP000824225">
    <property type="component" value="Unassembled WGS sequence"/>
</dbReference>
<feature type="chain" id="PRO_5038955995" evidence="2">
    <location>
        <begin position="26"/>
        <end position="263"/>
    </location>
</feature>
<reference evidence="4" key="2">
    <citation type="submission" date="2021-04" db="EMBL/GenBank/DDBJ databases">
        <authorList>
            <person name="Gilroy R."/>
        </authorList>
    </citation>
    <scope>NUCLEOTIDE SEQUENCE</scope>
    <source>
        <strain evidence="4">CHK186-16707</strain>
    </source>
</reference>
<evidence type="ECO:0000259" key="3">
    <source>
        <dbReference type="PROSITE" id="PS51352"/>
    </source>
</evidence>
<protein>
    <submittedName>
        <fullName evidence="4">Thioredoxin domain-containing protein</fullName>
    </submittedName>
</protein>
<dbReference type="PROSITE" id="PS51352">
    <property type="entry name" value="THIOREDOXIN_2"/>
    <property type="match status" value="1"/>
</dbReference>
<accession>A0A9D2HAP9</accession>
<organism evidence="4 5">
    <name type="scientific">Candidatus Mailhella merdigallinarum</name>
    <dbReference type="NCBI Taxonomy" id="2838658"/>
    <lineage>
        <taxon>Bacteria</taxon>
        <taxon>Pseudomonadati</taxon>
        <taxon>Thermodesulfobacteriota</taxon>
        <taxon>Desulfovibrionia</taxon>
        <taxon>Desulfovibrionales</taxon>
        <taxon>Desulfovibrionaceae</taxon>
        <taxon>Mailhella</taxon>
    </lineage>
</organism>
<comment type="similarity">
    <text evidence="1">Belongs to the thioredoxin family. DsbA subfamily.</text>
</comment>
<dbReference type="EMBL" id="DXAN01000003">
    <property type="protein sequence ID" value="HJA07792.1"/>
    <property type="molecule type" value="Genomic_DNA"/>
</dbReference>
<dbReference type="PANTHER" id="PTHR13887:SF56">
    <property type="entry name" value="THIOREDOXIN-LIKE REDUCTASE RV2466C"/>
    <property type="match status" value="1"/>
</dbReference>
<reference evidence="4" key="1">
    <citation type="journal article" date="2021" name="PeerJ">
        <title>Extensive microbial diversity within the chicken gut microbiome revealed by metagenomics and culture.</title>
        <authorList>
            <person name="Gilroy R."/>
            <person name="Ravi A."/>
            <person name="Getino M."/>
            <person name="Pursley I."/>
            <person name="Horton D.L."/>
            <person name="Alikhan N.F."/>
            <person name="Baker D."/>
            <person name="Gharbi K."/>
            <person name="Hall N."/>
            <person name="Watson M."/>
            <person name="Adriaenssens E.M."/>
            <person name="Foster-Nyarko E."/>
            <person name="Jarju S."/>
            <person name="Secka A."/>
            <person name="Antonio M."/>
            <person name="Oren A."/>
            <person name="Chaudhuri R.R."/>
            <person name="La Ragione R."/>
            <person name="Hildebrand F."/>
            <person name="Pallen M.J."/>
        </authorList>
    </citation>
    <scope>NUCLEOTIDE SEQUENCE</scope>
    <source>
        <strain evidence="4">CHK186-16707</strain>
    </source>
</reference>
<evidence type="ECO:0000256" key="1">
    <source>
        <dbReference type="ARBA" id="ARBA00005791"/>
    </source>
</evidence>
<dbReference type="Pfam" id="PF13462">
    <property type="entry name" value="Thioredoxin_4"/>
    <property type="match status" value="1"/>
</dbReference>
<sequence length="263" mass="28765">MSLRQWLFGAALAVLGMSFSAAAVSADVASAAAPDAAAIRQALKDHPEIVLDVLRDNSETLLDIVQQGADQRRRQALLRQWQDDSRNVKQVALDGRPSRGPADAPVTLVAFSDFTCAYCQQAAFTVETLLKRYPGKIRYVYKESVGTELGRLGARWFLAASRQDPAKAWRLYALLFDAQQRFMADPQTVLTELAATAGLDAKAIEADLKANAKSYDEIIDADVADAKRLGFSGTPYFLVDNMVIRGALPLENFIDAVELALKQ</sequence>
<dbReference type="PANTHER" id="PTHR13887">
    <property type="entry name" value="GLUTATHIONE S-TRANSFERASE KAPPA"/>
    <property type="match status" value="1"/>
</dbReference>
<dbReference type="InterPro" id="IPR036249">
    <property type="entry name" value="Thioredoxin-like_sf"/>
</dbReference>
<dbReference type="InterPro" id="IPR013766">
    <property type="entry name" value="Thioredoxin_domain"/>
</dbReference>
<dbReference type="SUPFAM" id="SSF52833">
    <property type="entry name" value="Thioredoxin-like"/>
    <property type="match status" value="1"/>
</dbReference>
<comment type="caution">
    <text evidence="4">The sequence shown here is derived from an EMBL/GenBank/DDBJ whole genome shotgun (WGS) entry which is preliminary data.</text>
</comment>
<gene>
    <name evidence="4" type="ORF">H9962_01165</name>
</gene>